<evidence type="ECO:0000256" key="1">
    <source>
        <dbReference type="ARBA" id="ARBA00022527"/>
    </source>
</evidence>
<evidence type="ECO:0000259" key="3">
    <source>
        <dbReference type="Pfam" id="PF08274"/>
    </source>
</evidence>
<evidence type="ECO:0000313" key="6">
    <source>
        <dbReference type="Proteomes" id="UP000480804"/>
    </source>
</evidence>
<dbReference type="Pfam" id="PF08274">
    <property type="entry name" value="Zn_Ribbon_YjdM"/>
    <property type="match status" value="1"/>
</dbReference>
<protein>
    <recommendedName>
        <fullName evidence="7">Histidine kinase/HSP90-like ATPase domain-containing protein</fullName>
    </recommendedName>
</protein>
<comment type="caution">
    <text evidence="5">The sequence shown here is derived from an EMBL/GenBank/DDBJ whole genome shotgun (WGS) entry which is preliminary data.</text>
</comment>
<evidence type="ECO:0000259" key="4">
    <source>
        <dbReference type="Pfam" id="PF13581"/>
    </source>
</evidence>
<sequence>MTAARPDLPLRHVLTLPTTGSAVRIARETAEEVLAEWGIGHRHQAVGPALLILSELVANSVRHAAALSPNVTVFYAAGPGTFAFAVHDRHPHRPPLPVPPGGNNRRRTGDRRGTHRRSRRHRRRPVRPGRPRQKHPDHPPPMTRRPAHAPATGHDPATDRTRNTVNEEPEPLAPCPHCAGAYTYEMGALLVCPECGHEWAPSSVAPADEDGDGRWSRTRSATCSPTGTR</sequence>
<dbReference type="EMBL" id="BLLO01000029">
    <property type="protein sequence ID" value="GFH80572.1"/>
    <property type="molecule type" value="Genomic_DNA"/>
</dbReference>
<feature type="domain" description="Protein YjdM N-terminal" evidence="3">
    <location>
        <begin position="172"/>
        <end position="200"/>
    </location>
</feature>
<dbReference type="InterPro" id="IPR003594">
    <property type="entry name" value="HATPase_dom"/>
</dbReference>
<keyword evidence="1" id="KW-0418">Kinase</keyword>
<evidence type="ECO:0008006" key="7">
    <source>
        <dbReference type="Google" id="ProtNLM"/>
    </source>
</evidence>
<keyword evidence="1" id="KW-0808">Transferase</keyword>
<reference evidence="5 6" key="1">
    <citation type="submission" date="2020-02" db="EMBL/GenBank/DDBJ databases">
        <title>Whole genome shotgun sequence of Streptomyces gougerotii NBRC 13043.</title>
        <authorList>
            <person name="Ichikawa N."/>
            <person name="Komaki H."/>
            <person name="Tamura T."/>
        </authorList>
    </citation>
    <scope>NUCLEOTIDE SEQUENCE [LARGE SCALE GENOMIC DNA]</scope>
    <source>
        <strain evidence="5 6">NBRC 13043</strain>
    </source>
</reference>
<dbReference type="Pfam" id="PF13581">
    <property type="entry name" value="HATPase_c_2"/>
    <property type="match status" value="1"/>
</dbReference>
<organism evidence="5 6">
    <name type="scientific">Streptomyces gougerotii</name>
    <dbReference type="NCBI Taxonomy" id="53448"/>
    <lineage>
        <taxon>Bacteria</taxon>
        <taxon>Bacillati</taxon>
        <taxon>Actinomycetota</taxon>
        <taxon>Actinomycetes</taxon>
        <taxon>Kitasatosporales</taxon>
        <taxon>Streptomycetaceae</taxon>
        <taxon>Streptomyces</taxon>
        <taxon>Streptomyces diastaticus group</taxon>
    </lineage>
</organism>
<dbReference type="SUPFAM" id="SSF57783">
    <property type="entry name" value="Zinc beta-ribbon"/>
    <property type="match status" value="1"/>
</dbReference>
<keyword evidence="6" id="KW-1185">Reference proteome</keyword>
<dbReference type="Gene3D" id="2.20.25.10">
    <property type="match status" value="1"/>
</dbReference>
<dbReference type="Gene3D" id="3.30.565.10">
    <property type="entry name" value="Histidine kinase-like ATPase, C-terminal domain"/>
    <property type="match status" value="1"/>
</dbReference>
<dbReference type="InterPro" id="IPR050267">
    <property type="entry name" value="Anti-sigma-factor_SerPK"/>
</dbReference>
<dbReference type="InterPro" id="IPR036890">
    <property type="entry name" value="HATPase_C_sf"/>
</dbReference>
<gene>
    <name evidence="5" type="ORF">Sgou_52420</name>
</gene>
<dbReference type="PANTHER" id="PTHR35526:SF3">
    <property type="entry name" value="ANTI-SIGMA-F FACTOR RSBW"/>
    <property type="match status" value="1"/>
</dbReference>
<dbReference type="PANTHER" id="PTHR35526">
    <property type="entry name" value="ANTI-SIGMA-F FACTOR RSBW-RELATED"/>
    <property type="match status" value="1"/>
</dbReference>
<feature type="compositionally biased region" description="Polar residues" evidence="2">
    <location>
        <begin position="218"/>
        <end position="229"/>
    </location>
</feature>
<keyword evidence="1" id="KW-0723">Serine/threonine-protein kinase</keyword>
<evidence type="ECO:0000256" key="2">
    <source>
        <dbReference type="SAM" id="MobiDB-lite"/>
    </source>
</evidence>
<feature type="domain" description="Histidine kinase/HSP90-like ATPase" evidence="4">
    <location>
        <begin position="20"/>
        <end position="109"/>
    </location>
</feature>
<dbReference type="Proteomes" id="UP000480804">
    <property type="component" value="Unassembled WGS sequence"/>
</dbReference>
<feature type="compositionally biased region" description="Basic residues" evidence="2">
    <location>
        <begin position="104"/>
        <end position="135"/>
    </location>
</feature>
<feature type="region of interest" description="Disordered" evidence="2">
    <location>
        <begin position="86"/>
        <end position="172"/>
    </location>
</feature>
<accession>A0ABQ1DDF9</accession>
<dbReference type="InterPro" id="IPR013987">
    <property type="entry name" value="YjdM_N"/>
</dbReference>
<name>A0ABQ1DDF9_9ACTN</name>
<evidence type="ECO:0000313" key="5">
    <source>
        <dbReference type="EMBL" id="GFH80572.1"/>
    </source>
</evidence>
<feature type="region of interest" description="Disordered" evidence="2">
    <location>
        <begin position="198"/>
        <end position="229"/>
    </location>
</feature>
<proteinExistence type="predicted"/>